<dbReference type="EMBL" id="JAJPDJ010000063">
    <property type="protein sequence ID" value="MCD7138967.1"/>
    <property type="molecule type" value="Genomic_DNA"/>
</dbReference>
<dbReference type="RefSeq" id="WP_182586301.1">
    <property type="nucleotide sequence ID" value="NZ_JACIVG010000064.1"/>
</dbReference>
<comment type="caution">
    <text evidence="1">The sequence shown here is derived from an EMBL/GenBank/DDBJ whole genome shotgun (WGS) entry which is preliminary data.</text>
</comment>
<name>A0ABS8RD70_9LACO</name>
<proteinExistence type="predicted"/>
<accession>A0ABS8RD70</accession>
<protein>
    <submittedName>
        <fullName evidence="1">Uncharacterized protein</fullName>
    </submittedName>
</protein>
<organism evidence="1 2">
    <name type="scientific">Limosilactobacillus balticus</name>
    <dbReference type="NCBI Taxonomy" id="2759747"/>
    <lineage>
        <taxon>Bacteria</taxon>
        <taxon>Bacillati</taxon>
        <taxon>Bacillota</taxon>
        <taxon>Bacilli</taxon>
        <taxon>Lactobacillales</taxon>
        <taxon>Lactobacillaceae</taxon>
        <taxon>Limosilactobacillus</taxon>
    </lineage>
</organism>
<keyword evidence="2" id="KW-1185">Reference proteome</keyword>
<sequence length="84" mass="9773">MTTDDFIGKVNDLDGVYASKHREGHRMLIDIFKTCDDMCFAEIFVKKRILNMFFLPQLTEVAEDVSRELLRLIADYQLEAGNEK</sequence>
<reference evidence="1 2" key="1">
    <citation type="submission" date="2021-12" db="EMBL/GenBank/DDBJ databases">
        <title>A phylogenomic analysis of Limosilactobacillus reuteri reveals ancient and stable evolutionary relationships with rodents and birds and zoonotic transmission to humans.</title>
        <authorList>
            <person name="Li F."/>
            <person name="Li X."/>
            <person name="Cheng C."/>
            <person name="Tollenaar S."/>
            <person name="Zhang J.S."/>
            <person name="Simpson D."/>
            <person name="Tasseva G."/>
            <person name="Perez-Munoz M.E."/>
            <person name="Frese S."/>
            <person name="Gaenzle M.G."/>
            <person name="Walter J."/>
            <person name="Zheng J."/>
        </authorList>
    </citation>
    <scope>NUCLEOTIDE SEQUENCE [LARGE SCALE GENOMIC DNA]</scope>
    <source>
        <strain evidence="1 2">WF-AF5-A</strain>
    </source>
</reference>
<dbReference type="Proteomes" id="UP001200032">
    <property type="component" value="Unassembled WGS sequence"/>
</dbReference>
<evidence type="ECO:0000313" key="1">
    <source>
        <dbReference type="EMBL" id="MCD7138967.1"/>
    </source>
</evidence>
<evidence type="ECO:0000313" key="2">
    <source>
        <dbReference type="Proteomes" id="UP001200032"/>
    </source>
</evidence>
<gene>
    <name evidence="1" type="ORF">LTY59_06995</name>
</gene>